<keyword evidence="4 7" id="KW-0812">Transmembrane</keyword>
<evidence type="ECO:0000256" key="5">
    <source>
        <dbReference type="ARBA" id="ARBA00022989"/>
    </source>
</evidence>
<evidence type="ECO:0000256" key="6">
    <source>
        <dbReference type="ARBA" id="ARBA00023136"/>
    </source>
</evidence>
<keyword evidence="5 7" id="KW-1133">Transmembrane helix</keyword>
<dbReference type="Gene3D" id="1.10.3720.10">
    <property type="entry name" value="MetI-like"/>
    <property type="match status" value="1"/>
</dbReference>
<keyword evidence="2 7" id="KW-0813">Transport</keyword>
<evidence type="ECO:0000256" key="4">
    <source>
        <dbReference type="ARBA" id="ARBA00022692"/>
    </source>
</evidence>
<protein>
    <submittedName>
        <fullName evidence="9">Carbohydrate ABC transporter permease</fullName>
    </submittedName>
</protein>
<dbReference type="PANTHER" id="PTHR30193:SF41">
    <property type="entry name" value="DIACETYLCHITOBIOSE UPTAKE SYSTEM PERMEASE PROTEIN NGCF"/>
    <property type="match status" value="1"/>
</dbReference>
<evidence type="ECO:0000313" key="9">
    <source>
        <dbReference type="EMBL" id="MFC5469084.1"/>
    </source>
</evidence>
<dbReference type="InterPro" id="IPR035906">
    <property type="entry name" value="MetI-like_sf"/>
</dbReference>
<evidence type="ECO:0000256" key="7">
    <source>
        <dbReference type="RuleBase" id="RU363032"/>
    </source>
</evidence>
<dbReference type="PROSITE" id="PS50928">
    <property type="entry name" value="ABC_TM1"/>
    <property type="match status" value="1"/>
</dbReference>
<comment type="subcellular location">
    <subcellularLocation>
        <location evidence="1 7">Cell membrane</location>
        <topology evidence="1 7">Multi-pass membrane protein</topology>
    </subcellularLocation>
</comment>
<evidence type="ECO:0000313" key="10">
    <source>
        <dbReference type="Proteomes" id="UP001596105"/>
    </source>
</evidence>
<evidence type="ECO:0000256" key="2">
    <source>
        <dbReference type="ARBA" id="ARBA00022448"/>
    </source>
</evidence>
<feature type="transmembrane region" description="Helical" evidence="7">
    <location>
        <begin position="161"/>
        <end position="184"/>
    </location>
</feature>
<dbReference type="Pfam" id="PF00528">
    <property type="entry name" value="BPD_transp_1"/>
    <property type="match status" value="1"/>
</dbReference>
<feature type="domain" description="ABC transmembrane type-1" evidence="8">
    <location>
        <begin position="72"/>
        <end position="286"/>
    </location>
</feature>
<dbReference type="PANTHER" id="PTHR30193">
    <property type="entry name" value="ABC TRANSPORTER PERMEASE PROTEIN"/>
    <property type="match status" value="1"/>
</dbReference>
<dbReference type="EMBL" id="JBHSMH010000025">
    <property type="protein sequence ID" value="MFC5469084.1"/>
    <property type="molecule type" value="Genomic_DNA"/>
</dbReference>
<keyword evidence="10" id="KW-1185">Reference proteome</keyword>
<reference evidence="10" key="1">
    <citation type="journal article" date="2019" name="Int. J. Syst. Evol. Microbiol.">
        <title>The Global Catalogue of Microorganisms (GCM) 10K type strain sequencing project: providing services to taxonomists for standard genome sequencing and annotation.</title>
        <authorList>
            <consortium name="The Broad Institute Genomics Platform"/>
            <consortium name="The Broad Institute Genome Sequencing Center for Infectious Disease"/>
            <person name="Wu L."/>
            <person name="Ma J."/>
        </authorList>
    </citation>
    <scope>NUCLEOTIDE SEQUENCE [LARGE SCALE GENOMIC DNA]</scope>
    <source>
        <strain evidence="10">CCUG 57113</strain>
    </source>
</reference>
<dbReference type="CDD" id="cd06261">
    <property type="entry name" value="TM_PBP2"/>
    <property type="match status" value="1"/>
</dbReference>
<dbReference type="SUPFAM" id="SSF161098">
    <property type="entry name" value="MetI-like"/>
    <property type="match status" value="1"/>
</dbReference>
<accession>A0ABW0LTH2</accession>
<dbReference type="RefSeq" id="WP_209748788.1">
    <property type="nucleotide sequence ID" value="NZ_JBHSMH010000025.1"/>
</dbReference>
<comment type="similarity">
    <text evidence="7">Belongs to the binding-protein-dependent transport system permease family.</text>
</comment>
<dbReference type="InterPro" id="IPR000515">
    <property type="entry name" value="MetI-like"/>
</dbReference>
<gene>
    <name evidence="9" type="ORF">ACFPPD_10155</name>
</gene>
<sequence length="300" mass="33377">MHQVFGDKRAIAVFVLPALILFTLVGFVPILQSTYYSLLDWDGIQPAKFAGIDAYKDLFITDNYGLGFNRSILNTLLLAVLSVFLQLPIALALALILAKGVKGEKVYRTLYFLPVLVSSAVTGVMFLKIYNPNYGVLNRVLENIGLTAWTHDWLADSKTSLLSVLIPVVWQYIGYHMLLLYAAIKGIPDDLYEAAKLDGASETRTAFSITIPLIKPMMKVCVIFAVIGSLKFFDMVYIMMGGNPTPETSVPSTLMYTSIFTRNMYGYGSAMAVFMVLECLVFYLALQKLIRTHDEKESGV</sequence>
<keyword evidence="3" id="KW-1003">Cell membrane</keyword>
<comment type="caution">
    <text evidence="9">The sequence shown here is derived from an EMBL/GenBank/DDBJ whole genome shotgun (WGS) entry which is preliminary data.</text>
</comment>
<evidence type="ECO:0000256" key="1">
    <source>
        <dbReference type="ARBA" id="ARBA00004651"/>
    </source>
</evidence>
<feature type="transmembrane region" description="Helical" evidence="7">
    <location>
        <begin position="76"/>
        <end position="98"/>
    </location>
</feature>
<proteinExistence type="inferred from homology"/>
<feature type="transmembrane region" description="Helical" evidence="7">
    <location>
        <begin position="110"/>
        <end position="130"/>
    </location>
</feature>
<organism evidence="9 10">
    <name type="scientific">Cohnella suwonensis</name>
    <dbReference type="NCBI Taxonomy" id="696072"/>
    <lineage>
        <taxon>Bacteria</taxon>
        <taxon>Bacillati</taxon>
        <taxon>Bacillota</taxon>
        <taxon>Bacilli</taxon>
        <taxon>Bacillales</taxon>
        <taxon>Paenibacillaceae</taxon>
        <taxon>Cohnella</taxon>
    </lineage>
</organism>
<feature type="transmembrane region" description="Helical" evidence="7">
    <location>
        <begin position="264"/>
        <end position="286"/>
    </location>
</feature>
<evidence type="ECO:0000259" key="8">
    <source>
        <dbReference type="PROSITE" id="PS50928"/>
    </source>
</evidence>
<feature type="transmembrane region" description="Helical" evidence="7">
    <location>
        <begin position="12"/>
        <end position="31"/>
    </location>
</feature>
<name>A0ABW0LTH2_9BACL</name>
<dbReference type="InterPro" id="IPR051393">
    <property type="entry name" value="ABC_transporter_permease"/>
</dbReference>
<feature type="transmembrane region" description="Helical" evidence="7">
    <location>
        <begin position="220"/>
        <end position="240"/>
    </location>
</feature>
<evidence type="ECO:0000256" key="3">
    <source>
        <dbReference type="ARBA" id="ARBA00022475"/>
    </source>
</evidence>
<keyword evidence="6 7" id="KW-0472">Membrane</keyword>
<dbReference type="Proteomes" id="UP001596105">
    <property type="component" value="Unassembled WGS sequence"/>
</dbReference>